<evidence type="ECO:0000313" key="2">
    <source>
        <dbReference type="Proteomes" id="UP000569914"/>
    </source>
</evidence>
<dbReference type="Gene3D" id="3.90.1200.10">
    <property type="match status" value="1"/>
</dbReference>
<dbReference type="AlphaFoldDB" id="A0A7Y9L9E1"/>
<name>A0A7Y9L9E1_9ACTN</name>
<sequence>MYSPIRIEAPAQVELPWGLQWDDLRGAIPELRLPLGVFRTHEIRGLHQSGRSQILLLRYEDRDGRQQARTIFLKLGNPARPEVAKYRYLLERGAPVSPPLGTATTAAGEIMIFPFLPTIGTTAEEADDLLGLVAEINSIRDPAAELFRPPQGTPGYGERIREVLIDFLPTAEEARRWFDAYQEAIVAADAIPLALNHNELSFQQVGWLDQGPGDRRRLVVFDLETMSLRPLYTDLAGMLPSLANQTGRTEDDLFRSYLAKLAHRTDETTDQRLAWSRMRTLRIIRTFESLPWLITMAGTIGIETPQHAIARLAGDLGDSRLGSF</sequence>
<proteinExistence type="predicted"/>
<organism evidence="1 2">
    <name type="scientific">Microlunatus parietis</name>
    <dbReference type="NCBI Taxonomy" id="682979"/>
    <lineage>
        <taxon>Bacteria</taxon>
        <taxon>Bacillati</taxon>
        <taxon>Actinomycetota</taxon>
        <taxon>Actinomycetes</taxon>
        <taxon>Propionibacteriales</taxon>
        <taxon>Propionibacteriaceae</taxon>
        <taxon>Microlunatus</taxon>
    </lineage>
</organism>
<dbReference type="EMBL" id="JACCBU010000001">
    <property type="protein sequence ID" value="NYE68698.1"/>
    <property type="molecule type" value="Genomic_DNA"/>
</dbReference>
<evidence type="ECO:0000313" key="1">
    <source>
        <dbReference type="EMBL" id="NYE68698.1"/>
    </source>
</evidence>
<gene>
    <name evidence="1" type="ORF">BKA15_000027</name>
</gene>
<dbReference type="SUPFAM" id="SSF56112">
    <property type="entry name" value="Protein kinase-like (PK-like)"/>
    <property type="match status" value="1"/>
</dbReference>
<reference evidence="1 2" key="1">
    <citation type="submission" date="2020-07" db="EMBL/GenBank/DDBJ databases">
        <title>Sequencing the genomes of 1000 actinobacteria strains.</title>
        <authorList>
            <person name="Klenk H.-P."/>
        </authorList>
    </citation>
    <scope>NUCLEOTIDE SEQUENCE [LARGE SCALE GENOMIC DNA]</scope>
    <source>
        <strain evidence="1 2">DSM 22083</strain>
    </source>
</reference>
<keyword evidence="2" id="KW-1185">Reference proteome</keyword>
<protein>
    <recommendedName>
        <fullName evidence="3">Aminoglycoside phosphotransferase domain-containing protein</fullName>
    </recommendedName>
</protein>
<evidence type="ECO:0008006" key="3">
    <source>
        <dbReference type="Google" id="ProtNLM"/>
    </source>
</evidence>
<dbReference type="RefSeq" id="WP_179747587.1">
    <property type="nucleotide sequence ID" value="NZ_JACCBU010000001.1"/>
</dbReference>
<comment type="caution">
    <text evidence="1">The sequence shown here is derived from an EMBL/GenBank/DDBJ whole genome shotgun (WGS) entry which is preliminary data.</text>
</comment>
<dbReference type="Proteomes" id="UP000569914">
    <property type="component" value="Unassembled WGS sequence"/>
</dbReference>
<accession>A0A7Y9L9E1</accession>
<dbReference type="InterPro" id="IPR011009">
    <property type="entry name" value="Kinase-like_dom_sf"/>
</dbReference>